<gene>
    <name evidence="3" type="primary">LOC128201433</name>
</gene>
<dbReference type="RefSeq" id="XP_052754387.1">
    <property type="nucleotide sequence ID" value="XM_052898427.1"/>
</dbReference>
<sequence length="160" mass="18176">MNFFQYSEANPVCVTGTSYLSDRRSLVIPSSVARVTADVDTLPPLPPQPQDLQHAAPQDFISPVRRTQSPRRTTPRRRRRLIPASPPSQRRSQLTSLTDRFLRVEEQRLELDSRSVAVLENMARLMREFLQRDQDTCHEVSQGLLAVGEGLKLLAEALKK</sequence>
<accession>A0ABM3MSP8</accession>
<organism evidence="2 3">
    <name type="scientific">Galleria mellonella</name>
    <name type="common">Greater wax moth</name>
    <dbReference type="NCBI Taxonomy" id="7137"/>
    <lineage>
        <taxon>Eukaryota</taxon>
        <taxon>Metazoa</taxon>
        <taxon>Ecdysozoa</taxon>
        <taxon>Arthropoda</taxon>
        <taxon>Hexapoda</taxon>
        <taxon>Insecta</taxon>
        <taxon>Pterygota</taxon>
        <taxon>Neoptera</taxon>
        <taxon>Endopterygota</taxon>
        <taxon>Lepidoptera</taxon>
        <taxon>Glossata</taxon>
        <taxon>Ditrysia</taxon>
        <taxon>Pyraloidea</taxon>
        <taxon>Pyralidae</taxon>
        <taxon>Galleriinae</taxon>
        <taxon>Galleria</taxon>
    </lineage>
</organism>
<dbReference type="Proteomes" id="UP001652740">
    <property type="component" value="Unplaced"/>
</dbReference>
<keyword evidence="2" id="KW-1185">Reference proteome</keyword>
<feature type="compositionally biased region" description="Low complexity" evidence="1">
    <location>
        <begin position="50"/>
        <end position="72"/>
    </location>
</feature>
<name>A0ABM3MSP8_GALME</name>
<evidence type="ECO:0000313" key="3">
    <source>
        <dbReference type="RefSeq" id="XP_052754387.1"/>
    </source>
</evidence>
<feature type="region of interest" description="Disordered" evidence="1">
    <location>
        <begin position="42"/>
        <end position="94"/>
    </location>
</feature>
<proteinExistence type="predicted"/>
<evidence type="ECO:0000256" key="1">
    <source>
        <dbReference type="SAM" id="MobiDB-lite"/>
    </source>
</evidence>
<protein>
    <submittedName>
        <fullName evidence="3">Uncharacterized protein LOC128201433</fullName>
    </submittedName>
</protein>
<evidence type="ECO:0000313" key="2">
    <source>
        <dbReference type="Proteomes" id="UP001652740"/>
    </source>
</evidence>
<dbReference type="GeneID" id="128201433"/>
<reference evidence="3" key="1">
    <citation type="submission" date="2025-08" db="UniProtKB">
        <authorList>
            <consortium name="RefSeq"/>
        </authorList>
    </citation>
    <scope>IDENTIFICATION</scope>
    <source>
        <tissue evidence="3">Whole larvae</tissue>
    </source>
</reference>